<sequence length="149" mass="17518">MSVKCAMFSEEKQSSTLTYTPKFNGIIHLMFTAIFLVKTELSEAKQDLQQLSFHWNTIPETRNLSKYICKHCKSPFPISYPFNRHMNHKHNETLDIKADLTCQYCVLQGMMKENNDENYDELDIIQQIMNETTSHIDNDEVRQQHRSLA</sequence>
<evidence type="ECO:0000259" key="1">
    <source>
        <dbReference type="PROSITE" id="PS00028"/>
    </source>
</evidence>
<dbReference type="GeneID" id="55992896"/>
<proteinExistence type="predicted"/>
<dbReference type="PROSITE" id="PS00028">
    <property type="entry name" value="ZINC_FINGER_C2H2_1"/>
    <property type="match status" value="1"/>
</dbReference>
<dbReference type="Proteomes" id="UP000509510">
    <property type="component" value="Chromosome III"/>
</dbReference>
<reference evidence="3" key="1">
    <citation type="submission" date="2020-06" db="EMBL/GenBank/DDBJ databases">
        <title>A chromosome-scale genome assembly of Talaromyces rugulosus W13939.</title>
        <authorList>
            <person name="Wang B."/>
            <person name="Guo L."/>
            <person name="Ye K."/>
            <person name="Wang L."/>
        </authorList>
    </citation>
    <scope>NUCLEOTIDE SEQUENCE [LARGE SCALE GENOMIC DNA]</scope>
    <source>
        <strain evidence="3">W13939</strain>
    </source>
</reference>
<accession>A0A7H8QWC6</accession>
<name>A0A7H8QWC6_TALRU</name>
<dbReference type="RefSeq" id="XP_035344455.1">
    <property type="nucleotide sequence ID" value="XM_035488562.1"/>
</dbReference>
<keyword evidence="3" id="KW-1185">Reference proteome</keyword>
<dbReference type="KEGG" id="trg:TRUGW13939_05399"/>
<protein>
    <recommendedName>
        <fullName evidence="1">C2H2-type domain-containing protein</fullName>
    </recommendedName>
</protein>
<dbReference type="EMBL" id="CP055900">
    <property type="protein sequence ID" value="QKX58277.1"/>
    <property type="molecule type" value="Genomic_DNA"/>
</dbReference>
<organism evidence="2 3">
    <name type="scientific">Talaromyces rugulosus</name>
    <name type="common">Penicillium rugulosum</name>
    <dbReference type="NCBI Taxonomy" id="121627"/>
    <lineage>
        <taxon>Eukaryota</taxon>
        <taxon>Fungi</taxon>
        <taxon>Dikarya</taxon>
        <taxon>Ascomycota</taxon>
        <taxon>Pezizomycotina</taxon>
        <taxon>Eurotiomycetes</taxon>
        <taxon>Eurotiomycetidae</taxon>
        <taxon>Eurotiales</taxon>
        <taxon>Trichocomaceae</taxon>
        <taxon>Talaromyces</taxon>
        <taxon>Talaromyces sect. Islandici</taxon>
    </lineage>
</organism>
<evidence type="ECO:0000313" key="2">
    <source>
        <dbReference type="EMBL" id="QKX58277.1"/>
    </source>
</evidence>
<dbReference type="OrthoDB" id="4360241at2759"/>
<dbReference type="AlphaFoldDB" id="A0A7H8QWC6"/>
<dbReference type="InterPro" id="IPR013087">
    <property type="entry name" value="Znf_C2H2_type"/>
</dbReference>
<gene>
    <name evidence="2" type="ORF">TRUGW13939_05399</name>
</gene>
<feature type="domain" description="C2H2-type" evidence="1">
    <location>
        <begin position="69"/>
        <end position="90"/>
    </location>
</feature>
<evidence type="ECO:0000313" key="3">
    <source>
        <dbReference type="Proteomes" id="UP000509510"/>
    </source>
</evidence>